<dbReference type="SUPFAM" id="SSF56801">
    <property type="entry name" value="Acetyl-CoA synthetase-like"/>
    <property type="match status" value="1"/>
</dbReference>
<evidence type="ECO:0000259" key="1">
    <source>
        <dbReference type="Pfam" id="PF00501"/>
    </source>
</evidence>
<accession>X7ZCE2</accession>
<organism evidence="2">
    <name type="scientific">Mycobacterium xenopi 4042</name>
    <dbReference type="NCBI Taxonomy" id="1299334"/>
    <lineage>
        <taxon>Bacteria</taxon>
        <taxon>Bacillati</taxon>
        <taxon>Actinomycetota</taxon>
        <taxon>Actinomycetes</taxon>
        <taxon>Mycobacteriales</taxon>
        <taxon>Mycobacteriaceae</taxon>
        <taxon>Mycobacterium</taxon>
    </lineage>
</organism>
<dbReference type="AlphaFoldDB" id="X7ZCE2"/>
<dbReference type="InterPro" id="IPR020845">
    <property type="entry name" value="AMP-binding_CS"/>
</dbReference>
<dbReference type="InterPro" id="IPR000873">
    <property type="entry name" value="AMP-dep_synth/lig_dom"/>
</dbReference>
<dbReference type="EMBL" id="JAOB01000077">
    <property type="protein sequence ID" value="EUA17222.1"/>
    <property type="molecule type" value="Genomic_DNA"/>
</dbReference>
<evidence type="ECO:0000313" key="2">
    <source>
        <dbReference type="EMBL" id="EUA17222.1"/>
    </source>
</evidence>
<feature type="domain" description="AMP-dependent synthetase/ligase" evidence="1">
    <location>
        <begin position="14"/>
        <end position="39"/>
    </location>
</feature>
<dbReference type="PROSITE" id="PS00455">
    <property type="entry name" value="AMP_BINDING"/>
    <property type="match status" value="1"/>
</dbReference>
<reference evidence="2" key="1">
    <citation type="submission" date="2014-01" db="EMBL/GenBank/DDBJ databases">
        <authorList>
            <person name="Brown-Elliot B."/>
            <person name="Wallace R."/>
            <person name="Lenaerts A."/>
            <person name="Ordway D."/>
            <person name="DeGroote M.A."/>
            <person name="Parker T."/>
            <person name="Sizemore C."/>
            <person name="Tallon L.J."/>
            <person name="Sadzewicz L.K."/>
            <person name="Sengamalay N."/>
            <person name="Fraser C.M."/>
            <person name="Hine E."/>
            <person name="Shefchek K.A."/>
            <person name="Das S.P."/>
            <person name="Tettelin H."/>
        </authorList>
    </citation>
    <scope>NUCLEOTIDE SEQUENCE [LARGE SCALE GENOMIC DNA]</scope>
    <source>
        <strain evidence="2">4042</strain>
    </source>
</reference>
<dbReference type="Pfam" id="PF00501">
    <property type="entry name" value="AMP-binding"/>
    <property type="match status" value="1"/>
</dbReference>
<dbReference type="Gene3D" id="3.40.50.12780">
    <property type="entry name" value="N-terminal domain of ligase-like"/>
    <property type="match status" value="1"/>
</dbReference>
<dbReference type="InterPro" id="IPR042099">
    <property type="entry name" value="ANL_N_sf"/>
</dbReference>
<name>X7ZCE2_MYCXE</name>
<proteinExistence type="predicted"/>
<gene>
    <name evidence="2" type="ORF">I553_2287</name>
</gene>
<comment type="caution">
    <text evidence="2">The sequence shown here is derived from an EMBL/GenBank/DDBJ whole genome shotgun (WGS) entry which is preliminary data.</text>
</comment>
<sequence>MSMSTTPRLPPSRTPAAVPAPEEIAYVIYTSGTTGVPKGWRLRMAM</sequence>
<protein>
    <submittedName>
        <fullName evidence="2">AMP-binding enzyme family protein</fullName>
    </submittedName>
</protein>